<evidence type="ECO:0000256" key="14">
    <source>
        <dbReference type="RuleBase" id="RU000352"/>
    </source>
</evidence>
<dbReference type="SMART" id="SM00864">
    <property type="entry name" value="Tubulin"/>
    <property type="match status" value="1"/>
</dbReference>
<dbReference type="CDD" id="cd02189">
    <property type="entry name" value="delta_zeta_tubulin-like"/>
    <property type="match status" value="1"/>
</dbReference>
<dbReference type="Gene3D" id="3.40.50.1440">
    <property type="entry name" value="Tubulin/FtsZ, GTPase domain"/>
    <property type="match status" value="1"/>
</dbReference>
<evidence type="ECO:0000313" key="17">
    <source>
        <dbReference type="Proteomes" id="UP001217089"/>
    </source>
</evidence>
<dbReference type="InterPro" id="IPR017975">
    <property type="entry name" value="Tubulin_CS"/>
</dbReference>
<keyword evidence="11" id="KW-0966">Cell projection</keyword>
<evidence type="ECO:0000256" key="9">
    <source>
        <dbReference type="ARBA" id="ARBA00023134"/>
    </source>
</evidence>
<feature type="domain" description="Tubulin/FtsZ GTPase" evidence="15">
    <location>
        <begin position="50"/>
        <end position="247"/>
    </location>
</feature>
<dbReference type="SUPFAM" id="SSF55307">
    <property type="entry name" value="Tubulin C-terminal domain-like"/>
    <property type="match status" value="1"/>
</dbReference>
<evidence type="ECO:0000313" key="16">
    <source>
        <dbReference type="EMBL" id="KAJ8312893.1"/>
    </source>
</evidence>
<evidence type="ECO:0000256" key="6">
    <source>
        <dbReference type="ARBA" id="ARBA00022701"/>
    </source>
</evidence>
<evidence type="ECO:0000256" key="4">
    <source>
        <dbReference type="ARBA" id="ARBA00009636"/>
    </source>
</evidence>
<dbReference type="Proteomes" id="UP001217089">
    <property type="component" value="Unassembled WGS sequence"/>
</dbReference>
<keyword evidence="9 14" id="KW-0342">GTP-binding</keyword>
<dbReference type="SUPFAM" id="SSF52490">
    <property type="entry name" value="Tubulin nucleotide-binding domain-like"/>
    <property type="match status" value="1"/>
</dbReference>
<dbReference type="InterPro" id="IPR000217">
    <property type="entry name" value="Tubulin"/>
</dbReference>
<organism evidence="16 17">
    <name type="scientific">Tegillarca granosa</name>
    <name type="common">Malaysian cockle</name>
    <name type="synonym">Anadara granosa</name>
    <dbReference type="NCBI Taxonomy" id="220873"/>
    <lineage>
        <taxon>Eukaryota</taxon>
        <taxon>Metazoa</taxon>
        <taxon>Spiralia</taxon>
        <taxon>Lophotrochozoa</taxon>
        <taxon>Mollusca</taxon>
        <taxon>Bivalvia</taxon>
        <taxon>Autobranchia</taxon>
        <taxon>Pteriomorphia</taxon>
        <taxon>Arcoida</taxon>
        <taxon>Arcoidea</taxon>
        <taxon>Arcidae</taxon>
        <taxon>Tegillarca</taxon>
    </lineage>
</organism>
<evidence type="ECO:0000259" key="15">
    <source>
        <dbReference type="SMART" id="SM00864"/>
    </source>
</evidence>
<comment type="similarity">
    <text evidence="4 14">Belongs to the tubulin family.</text>
</comment>
<keyword evidence="8" id="KW-0970">Cilium biogenesis/degradation</keyword>
<dbReference type="InterPro" id="IPR036525">
    <property type="entry name" value="Tubulin/FtsZ_GTPase_sf"/>
</dbReference>
<comment type="caution">
    <text evidence="16">The sequence shown here is derived from an EMBL/GenBank/DDBJ whole genome shotgun (WGS) entry which is preliminary data.</text>
</comment>
<comment type="subcellular location">
    <subcellularLocation>
        <location evidence="3">Cell projection</location>
        <location evidence="3">Cilium</location>
    </subcellularLocation>
    <subcellularLocation>
        <location evidence="1">Cytoplasm</location>
        <location evidence="1">Cytoskeleton</location>
        <location evidence="1">Microtubule organizing center</location>
        <location evidence="1">Centrosome</location>
        <location evidence="1">Centriole</location>
    </subcellularLocation>
    <subcellularLocation>
        <location evidence="2">Nucleus</location>
    </subcellularLocation>
</comment>
<protein>
    <recommendedName>
        <fullName evidence="5">Tubulin delta chain</fullName>
    </recommendedName>
    <alternativeName>
        <fullName evidence="12">Delta-tubulin</fullName>
    </alternativeName>
</protein>
<evidence type="ECO:0000256" key="13">
    <source>
        <dbReference type="ARBA" id="ARBA00046149"/>
    </source>
</evidence>
<dbReference type="EMBL" id="JARBDR010000440">
    <property type="protein sequence ID" value="KAJ8312893.1"/>
    <property type="molecule type" value="Genomic_DNA"/>
</dbReference>
<evidence type="ECO:0000256" key="12">
    <source>
        <dbReference type="ARBA" id="ARBA00030594"/>
    </source>
</evidence>
<dbReference type="InterPro" id="IPR002967">
    <property type="entry name" value="Delta_tubulin"/>
</dbReference>
<dbReference type="Pfam" id="PF00091">
    <property type="entry name" value="Tubulin"/>
    <property type="match status" value="1"/>
</dbReference>
<accession>A0ABQ9F687</accession>
<dbReference type="PROSITE" id="PS00227">
    <property type="entry name" value="TUBULIN"/>
    <property type="match status" value="1"/>
</dbReference>
<evidence type="ECO:0000256" key="3">
    <source>
        <dbReference type="ARBA" id="ARBA00004138"/>
    </source>
</evidence>
<evidence type="ECO:0000256" key="1">
    <source>
        <dbReference type="ARBA" id="ARBA00004114"/>
    </source>
</evidence>
<dbReference type="InterPro" id="IPR003008">
    <property type="entry name" value="Tubulin_FtsZ_GTPase"/>
</dbReference>
<keyword evidence="17" id="KW-1185">Reference proteome</keyword>
<dbReference type="InterPro" id="IPR008280">
    <property type="entry name" value="Tub_FtsZ_C"/>
</dbReference>
<name>A0ABQ9F687_TEGGR</name>
<evidence type="ECO:0000256" key="7">
    <source>
        <dbReference type="ARBA" id="ARBA00022741"/>
    </source>
</evidence>
<evidence type="ECO:0000256" key="8">
    <source>
        <dbReference type="ARBA" id="ARBA00022794"/>
    </source>
</evidence>
<evidence type="ECO:0000256" key="2">
    <source>
        <dbReference type="ARBA" id="ARBA00004123"/>
    </source>
</evidence>
<dbReference type="PRINTS" id="PR01161">
    <property type="entry name" value="TUBULIN"/>
</dbReference>
<proteinExistence type="inferred from homology"/>
<dbReference type="Gene3D" id="1.10.287.600">
    <property type="entry name" value="Helix hairpin bin"/>
    <property type="match status" value="1"/>
</dbReference>
<keyword evidence="6 14" id="KW-0493">Microtubule</keyword>
<reference evidence="16 17" key="1">
    <citation type="submission" date="2022-12" db="EMBL/GenBank/DDBJ databases">
        <title>Chromosome-level genome of Tegillarca granosa.</title>
        <authorList>
            <person name="Kim J."/>
        </authorList>
    </citation>
    <scope>NUCLEOTIDE SEQUENCE [LARGE SCALE GENOMIC DNA]</scope>
    <source>
        <strain evidence="16">Teg-2019</strain>
        <tissue evidence="16">Adductor muscle</tissue>
    </source>
</reference>
<gene>
    <name evidence="16" type="ORF">KUTeg_010266</name>
</gene>
<evidence type="ECO:0000256" key="5">
    <source>
        <dbReference type="ARBA" id="ARBA00014184"/>
    </source>
</evidence>
<keyword evidence="7 14" id="KW-0547">Nucleotide-binding</keyword>
<sequence>MMSVITIQVGQCGNQIGGQLFQTLIDDVNIKQSQTLVSPFKNEEYKEEVLNRFFTYDTTSSELPKARAVMVDMEPKVIAQTCANAQKSGKWLYPEKQQFCQQKGSGNNWAHGYCVHGPVAQENVMELVQREAEKCDNVSGFLSLLSLAGGTGSGVGAFISKCVRDEFPHAFILNQVVWPYHTGEVIVQNYNAVLTLSHLYRTADALVVMENDSLHKICSQLMNIKKISFKDINKVICHQLASFLQPAPLEKFPDFTIQNTLGEIMDHMVSHPDYKLLTVKNIPHMSEKSIEFSTFQWHGLLKHLRQMLIAGASMEEGIDWQIQVGTETPRGSTSHYRSLANLLILRGKEVNTADTSAFTDPNIYTPWMPTGGTLLQGRQPRSFYQYEKSAVLLSNSRSTIGPLNTMIGKAWNMFSSRAYVHQYTKHGLAEEDFVDSFVTLEQVISNYSKL</sequence>
<comment type="function">
    <text evidence="13">Acts as a positive regulator of hedgehog signaling and regulates ciliary function.</text>
</comment>
<keyword evidence="10" id="KW-0539">Nucleus</keyword>
<evidence type="ECO:0000256" key="11">
    <source>
        <dbReference type="ARBA" id="ARBA00023273"/>
    </source>
</evidence>
<evidence type="ECO:0000256" key="10">
    <source>
        <dbReference type="ARBA" id="ARBA00023242"/>
    </source>
</evidence>
<dbReference type="PANTHER" id="PTHR11588">
    <property type="entry name" value="TUBULIN"/>
    <property type="match status" value="1"/>
</dbReference>
<dbReference type="PRINTS" id="PR01224">
    <property type="entry name" value="DELTATUBULIN"/>
</dbReference>
<dbReference type="InterPro" id="IPR023123">
    <property type="entry name" value="Tubulin_C"/>
</dbReference>